<feature type="compositionally biased region" description="Polar residues" evidence="1">
    <location>
        <begin position="17"/>
        <end position="26"/>
    </location>
</feature>
<name>A0A915PCB3_9BILA</name>
<dbReference type="WBParaSite" id="scf7180000424544.g13414">
    <property type="protein sequence ID" value="scf7180000424544.g13414"/>
    <property type="gene ID" value="scf7180000424544.g13414"/>
</dbReference>
<reference evidence="3 4" key="1">
    <citation type="submission" date="2022-11" db="UniProtKB">
        <authorList>
            <consortium name="WormBaseParasite"/>
        </authorList>
    </citation>
    <scope>IDENTIFICATION</scope>
</reference>
<organism evidence="2 4">
    <name type="scientific">Meloidogyne floridensis</name>
    <dbReference type="NCBI Taxonomy" id="298350"/>
    <lineage>
        <taxon>Eukaryota</taxon>
        <taxon>Metazoa</taxon>
        <taxon>Ecdysozoa</taxon>
        <taxon>Nematoda</taxon>
        <taxon>Chromadorea</taxon>
        <taxon>Rhabditida</taxon>
        <taxon>Tylenchina</taxon>
        <taxon>Tylenchomorpha</taxon>
        <taxon>Tylenchoidea</taxon>
        <taxon>Meloidogynidae</taxon>
        <taxon>Meloidogyninae</taxon>
        <taxon>Meloidogyne</taxon>
    </lineage>
</organism>
<evidence type="ECO:0000256" key="1">
    <source>
        <dbReference type="SAM" id="MobiDB-lite"/>
    </source>
</evidence>
<evidence type="ECO:0000313" key="2">
    <source>
        <dbReference type="Proteomes" id="UP000887560"/>
    </source>
</evidence>
<sequence>MPSTESSLEMAQGFARNASTKASVKPTISTELESNGMASLRHLTSQMQVLWILSTDWVQIPTSVAISTASSNPMTSGRTSATMAFVLSNPSAAFTPRRPSTMTTAAIAAFRSARSQIAP</sequence>
<protein>
    <submittedName>
        <fullName evidence="3 4">Uncharacterized protein</fullName>
    </submittedName>
</protein>
<dbReference type="Proteomes" id="UP000887560">
    <property type="component" value="Unplaced"/>
</dbReference>
<evidence type="ECO:0000313" key="4">
    <source>
        <dbReference type="WBParaSite" id="scf7180000424544.g13414"/>
    </source>
</evidence>
<dbReference type="AlphaFoldDB" id="A0A915PCB3"/>
<proteinExistence type="predicted"/>
<dbReference type="WBParaSite" id="scf7180000421054.g6205">
    <property type="protein sequence ID" value="scf7180000421054.g6205"/>
    <property type="gene ID" value="scf7180000421054.g6205"/>
</dbReference>
<evidence type="ECO:0000313" key="3">
    <source>
        <dbReference type="WBParaSite" id="scf7180000421054.g6205"/>
    </source>
</evidence>
<keyword evidence="2" id="KW-1185">Reference proteome</keyword>
<accession>A0A915PCB3</accession>
<feature type="region of interest" description="Disordered" evidence="1">
    <location>
        <begin position="1"/>
        <end position="26"/>
    </location>
</feature>